<keyword evidence="2" id="KW-1185">Reference proteome</keyword>
<accession>A0A9Q5DCE1</accession>
<evidence type="ECO:0000313" key="2">
    <source>
        <dbReference type="Proteomes" id="UP000281028"/>
    </source>
</evidence>
<dbReference type="OrthoDB" id="1096291at2"/>
<proteinExistence type="predicted"/>
<dbReference type="InterPro" id="IPR032299">
    <property type="entry name" value="DUF4843"/>
</dbReference>
<protein>
    <submittedName>
        <fullName evidence="1">DUF4843 domain-containing protein</fullName>
    </submittedName>
</protein>
<gene>
    <name evidence="1" type="ORF">ECE50_029215</name>
</gene>
<sequence length="244" mass="27492">MKLKNIIAGVLLLAACKKADVFTYKAKDAVYFNVYNNGYRSDSSYLNFLNIPAETDSYVFRIPVMITGVPAAVDRSFIVVADTSSTAVAGKHYRALPPAFTMHAGKSRDTIAVVLLRTPDMKKAAVTLRLQLQENENFKSDFQPILDAANKRTYLSRYTIRSGDMLVRPPGWWDFMLGDFTLKKLFLICRLMDKKPDMFEGPMNMGLNIEIGIFMQHYLDDMRKDGAPVLEDNGDEMTMGPGMM</sequence>
<comment type="caution">
    <text evidence="1">The sequence shown here is derived from an EMBL/GenBank/DDBJ whole genome shotgun (WGS) entry which is preliminary data.</text>
</comment>
<dbReference type="EMBL" id="RIAR02000001">
    <property type="protein sequence ID" value="NSL90940.1"/>
    <property type="molecule type" value="Genomic_DNA"/>
</dbReference>
<organism evidence="1 2">
    <name type="scientific">Chitinophaga solisilvae</name>
    <dbReference type="NCBI Taxonomy" id="1233460"/>
    <lineage>
        <taxon>Bacteria</taxon>
        <taxon>Pseudomonadati</taxon>
        <taxon>Bacteroidota</taxon>
        <taxon>Chitinophagia</taxon>
        <taxon>Chitinophagales</taxon>
        <taxon>Chitinophagaceae</taxon>
        <taxon>Chitinophaga</taxon>
    </lineage>
</organism>
<name>A0A9Q5DCE1_9BACT</name>
<dbReference type="PROSITE" id="PS51257">
    <property type="entry name" value="PROKAR_LIPOPROTEIN"/>
    <property type="match status" value="1"/>
</dbReference>
<dbReference type="Proteomes" id="UP000281028">
    <property type="component" value="Unassembled WGS sequence"/>
</dbReference>
<dbReference type="AlphaFoldDB" id="A0A9Q5DCE1"/>
<reference evidence="1" key="1">
    <citation type="submission" date="2020-05" db="EMBL/GenBank/DDBJ databases">
        <title>Chitinophaga laudate sp. nov., isolated from a tropical peat swamp.</title>
        <authorList>
            <person name="Goh C.B.S."/>
            <person name="Lee M.S."/>
            <person name="Parimannan S."/>
            <person name="Pasbakhsh P."/>
            <person name="Yule C.M."/>
            <person name="Rajandas H."/>
            <person name="Loke S."/>
            <person name="Croft L."/>
            <person name="Tan J.B.L."/>
        </authorList>
    </citation>
    <scope>NUCLEOTIDE SEQUENCE</scope>
    <source>
        <strain evidence="1">Mgbs1</strain>
    </source>
</reference>
<dbReference type="Pfam" id="PF16132">
    <property type="entry name" value="DUF4843"/>
    <property type="match status" value="1"/>
</dbReference>
<evidence type="ECO:0000313" key="1">
    <source>
        <dbReference type="EMBL" id="NSL90940.1"/>
    </source>
</evidence>